<organism evidence="2 3">
    <name type="scientific">Chryseobacterium piperi</name>
    <dbReference type="NCBI Taxonomy" id="558152"/>
    <lineage>
        <taxon>Bacteria</taxon>
        <taxon>Pseudomonadati</taxon>
        <taxon>Bacteroidota</taxon>
        <taxon>Flavobacteriia</taxon>
        <taxon>Flavobacteriales</taxon>
        <taxon>Weeksellaceae</taxon>
        <taxon>Chryseobacterium group</taxon>
        <taxon>Chryseobacterium</taxon>
    </lineage>
</organism>
<protein>
    <submittedName>
        <fullName evidence="2">Semialdehyde dehydrogenase</fullName>
    </submittedName>
</protein>
<dbReference type="eggNOG" id="COG0702">
    <property type="taxonomic scope" value="Bacteria"/>
</dbReference>
<name>A0A086BCH3_9FLAO</name>
<keyword evidence="3" id="KW-1185">Reference proteome</keyword>
<dbReference type="STRING" id="558152.IQ37_11325"/>
<dbReference type="Pfam" id="PF13460">
    <property type="entry name" value="NAD_binding_10"/>
    <property type="match status" value="1"/>
</dbReference>
<feature type="domain" description="NAD(P)-binding" evidence="1">
    <location>
        <begin position="24"/>
        <end position="175"/>
    </location>
</feature>
<dbReference type="InterPro" id="IPR016040">
    <property type="entry name" value="NAD(P)-bd_dom"/>
</dbReference>
<accession>A0A086BCH3</accession>
<proteinExistence type="predicted"/>
<comment type="caution">
    <text evidence="2">The sequence shown here is derived from an EMBL/GenBank/DDBJ whole genome shotgun (WGS) entry which is preliminary data.</text>
</comment>
<dbReference type="InterPro" id="IPR036291">
    <property type="entry name" value="NAD(P)-bd_dom_sf"/>
</dbReference>
<dbReference type="Proteomes" id="UP000028709">
    <property type="component" value="Unassembled WGS sequence"/>
</dbReference>
<dbReference type="EMBL" id="JPRJ01000019">
    <property type="protein sequence ID" value="KFF26637.1"/>
    <property type="molecule type" value="Genomic_DNA"/>
</dbReference>
<sequence length="235" mass="26307">MKFSKFKKQNTNTTHSIMKALVIGATGATGKDLVSQLLNDKDFEEVDVFVRKPIDVKSDKLKVHVVNFDKPEEWMDSVQGDVAFSCLGTTLKTAGSKEAQRKVDFDYQYEFAKAAKQNNVDDYILVSAYGANPKSKIFYSKMKGELEDAVKQLHFNKITIFKPGMLERKDSDRTGEVLGSRIIKFANKIGLLESQKPLPTDVLAKAMINSAKIKSNGYSSIKLGNIFCFAEKTDR</sequence>
<dbReference type="PANTHER" id="PTHR14097">
    <property type="entry name" value="OXIDOREDUCTASE HTATIP2"/>
    <property type="match status" value="1"/>
</dbReference>
<reference evidence="2 3" key="1">
    <citation type="submission" date="2014-07" db="EMBL/GenBank/DDBJ databases">
        <title>Genome of Chryseobacterium piperi CTM.</title>
        <authorList>
            <person name="Pipes S.E."/>
            <person name="Stropko S.J."/>
            <person name="Newman J.D."/>
        </authorList>
    </citation>
    <scope>NUCLEOTIDE SEQUENCE [LARGE SCALE GENOMIC DNA]</scope>
    <source>
        <strain evidence="2 3">CTM</strain>
    </source>
</reference>
<dbReference type="SUPFAM" id="SSF51735">
    <property type="entry name" value="NAD(P)-binding Rossmann-fold domains"/>
    <property type="match status" value="1"/>
</dbReference>
<evidence type="ECO:0000313" key="2">
    <source>
        <dbReference type="EMBL" id="KFF26637.1"/>
    </source>
</evidence>
<dbReference type="Gene3D" id="3.40.50.720">
    <property type="entry name" value="NAD(P)-binding Rossmann-like Domain"/>
    <property type="match status" value="1"/>
</dbReference>
<evidence type="ECO:0000259" key="1">
    <source>
        <dbReference type="Pfam" id="PF13460"/>
    </source>
</evidence>
<dbReference type="AlphaFoldDB" id="A0A086BCH3"/>
<dbReference type="PANTHER" id="PTHR14097:SF7">
    <property type="entry name" value="OXIDOREDUCTASE HTATIP2"/>
    <property type="match status" value="1"/>
</dbReference>
<gene>
    <name evidence="2" type="ORF">IQ37_11325</name>
</gene>
<evidence type="ECO:0000313" key="3">
    <source>
        <dbReference type="Proteomes" id="UP000028709"/>
    </source>
</evidence>